<feature type="domain" description="CheR-type methyltransferase" evidence="1">
    <location>
        <begin position="12"/>
        <end position="275"/>
    </location>
</feature>
<dbReference type="SUPFAM" id="SSF53335">
    <property type="entry name" value="S-adenosyl-L-methionine-dependent methyltransferases"/>
    <property type="match status" value="1"/>
</dbReference>
<name>A0A371BGK6_9SPHN</name>
<proteinExistence type="predicted"/>
<evidence type="ECO:0000313" key="3">
    <source>
        <dbReference type="Proteomes" id="UP000263833"/>
    </source>
</evidence>
<dbReference type="PANTHER" id="PTHR24422:SF21">
    <property type="entry name" value="CHEMOTAXIS PROTEIN METHYLTRANSFERASE 1"/>
    <property type="match status" value="1"/>
</dbReference>
<keyword evidence="3" id="KW-1185">Reference proteome</keyword>
<dbReference type="PROSITE" id="PS50123">
    <property type="entry name" value="CHER"/>
    <property type="match status" value="1"/>
</dbReference>
<dbReference type="InterPro" id="IPR029063">
    <property type="entry name" value="SAM-dependent_MTases_sf"/>
</dbReference>
<dbReference type="Proteomes" id="UP000263833">
    <property type="component" value="Unassembled WGS sequence"/>
</dbReference>
<dbReference type="AlphaFoldDB" id="A0A371BGK6"/>
<dbReference type="OrthoDB" id="9816309at2"/>
<organism evidence="2 3">
    <name type="scientific">Sphingorhabdus pulchriflava</name>
    <dbReference type="NCBI Taxonomy" id="2292257"/>
    <lineage>
        <taxon>Bacteria</taxon>
        <taxon>Pseudomonadati</taxon>
        <taxon>Pseudomonadota</taxon>
        <taxon>Alphaproteobacteria</taxon>
        <taxon>Sphingomonadales</taxon>
        <taxon>Sphingomonadaceae</taxon>
        <taxon>Sphingorhabdus</taxon>
    </lineage>
</organism>
<accession>A0A371BGK6</accession>
<dbReference type="InterPro" id="IPR022642">
    <property type="entry name" value="CheR_C"/>
</dbReference>
<comment type="caution">
    <text evidence="2">The sequence shown here is derived from an EMBL/GenBank/DDBJ whole genome shotgun (WGS) entry which is preliminary data.</text>
</comment>
<dbReference type="GO" id="GO:0032259">
    <property type="term" value="P:methylation"/>
    <property type="evidence" value="ECO:0007669"/>
    <property type="project" value="UniProtKB-KW"/>
</dbReference>
<protein>
    <submittedName>
        <fullName evidence="2">Methyltransferase domain-containing protein</fullName>
    </submittedName>
</protein>
<sequence>MSEATVSKAHLKLAELLARETGQQLLANRHWRVEMALKPLMRKHSIPDIGMLASLLGADGDKALQTECVESMINNETCFFRDQANFALLTGPVLDSIRAARASTKKMRIWSAACSTGQEPYSLAMAFLENAEKWRDWSIQIFATDISTLALSKARKALYSQFEIQRGLPVMLMLKYFDQVDSDWSAREPVRKMVTFAQHNLLQSSRHLGQFDLVLCRNMLMYLCDDRRRDVLENLANATAPDGYLMLGAAETVIGQTSRFEASREFRGFYERSKNVSSSAINLQAARRS</sequence>
<dbReference type="SMART" id="SM00138">
    <property type="entry name" value="MeTrc"/>
    <property type="match status" value="1"/>
</dbReference>
<dbReference type="Gene3D" id="3.40.50.150">
    <property type="entry name" value="Vaccinia Virus protein VP39"/>
    <property type="match status" value="1"/>
</dbReference>
<keyword evidence="2" id="KW-0489">Methyltransferase</keyword>
<evidence type="ECO:0000313" key="2">
    <source>
        <dbReference type="EMBL" id="RDV06729.1"/>
    </source>
</evidence>
<dbReference type="InterPro" id="IPR000780">
    <property type="entry name" value="CheR_MeTrfase"/>
</dbReference>
<dbReference type="InterPro" id="IPR050903">
    <property type="entry name" value="Bact_Chemotaxis_MeTrfase"/>
</dbReference>
<keyword evidence="2" id="KW-0808">Transferase</keyword>
<reference evidence="3" key="1">
    <citation type="submission" date="2018-08" db="EMBL/GenBank/DDBJ databases">
        <authorList>
            <person name="Kim S.-J."/>
            <person name="Jung G.-Y."/>
        </authorList>
    </citation>
    <scope>NUCLEOTIDE SEQUENCE [LARGE SCALE GENOMIC DNA]</scope>
    <source>
        <strain evidence="3">GY_G</strain>
    </source>
</reference>
<evidence type="ECO:0000259" key="1">
    <source>
        <dbReference type="PROSITE" id="PS50123"/>
    </source>
</evidence>
<dbReference type="PRINTS" id="PR00996">
    <property type="entry name" value="CHERMTFRASE"/>
</dbReference>
<dbReference type="GO" id="GO:0008757">
    <property type="term" value="F:S-adenosylmethionine-dependent methyltransferase activity"/>
    <property type="evidence" value="ECO:0007669"/>
    <property type="project" value="InterPro"/>
</dbReference>
<dbReference type="PANTHER" id="PTHR24422">
    <property type="entry name" value="CHEMOTAXIS PROTEIN METHYLTRANSFERASE"/>
    <property type="match status" value="1"/>
</dbReference>
<dbReference type="EMBL" id="QRGP01000001">
    <property type="protein sequence ID" value="RDV06729.1"/>
    <property type="molecule type" value="Genomic_DNA"/>
</dbReference>
<dbReference type="Pfam" id="PF01739">
    <property type="entry name" value="CheR"/>
    <property type="match status" value="1"/>
</dbReference>
<dbReference type="RefSeq" id="WP_115548275.1">
    <property type="nucleotide sequence ID" value="NZ_QRGP01000001.1"/>
</dbReference>
<gene>
    <name evidence="2" type="ORF">DXH95_04805</name>
</gene>